<dbReference type="OrthoDB" id="9806565at2"/>
<dbReference type="GO" id="GO:0071949">
    <property type="term" value="F:FAD binding"/>
    <property type="evidence" value="ECO:0007669"/>
    <property type="project" value="InterPro"/>
</dbReference>
<reference evidence="3 4" key="2">
    <citation type="journal article" date="2013" name="Plant Physiol.">
        <title>A Nostoc punctiforme Sugar Transporter Necessary to Establish a Cyanobacterium-Plant Symbiosis.</title>
        <authorList>
            <person name="Ekman M."/>
            <person name="Picossi S."/>
            <person name="Campbell E.L."/>
            <person name="Meeks J.C."/>
            <person name="Flores E."/>
        </authorList>
    </citation>
    <scope>NUCLEOTIDE SEQUENCE [LARGE SCALE GENOMIC DNA]</scope>
    <source>
        <strain evidence="4">ATCC 29133 / PCC 73102</strain>
    </source>
</reference>
<accession>B2J543</accession>
<proteinExistence type="predicted"/>
<dbReference type="PhylomeDB" id="B2J543"/>
<dbReference type="PRINTS" id="PR00420">
    <property type="entry name" value="RNGMNOXGNASE"/>
</dbReference>
<feature type="domain" description="FAD-binding" evidence="2">
    <location>
        <begin position="5"/>
        <end position="328"/>
    </location>
</feature>
<dbReference type="Proteomes" id="UP000001191">
    <property type="component" value="Chromosome"/>
</dbReference>
<dbReference type="PANTHER" id="PTHR43476">
    <property type="entry name" value="3-(3-HYDROXY-PHENYL)PROPIONATE/3-HYDROXYCINNAMIC ACID HYDROXYLASE"/>
    <property type="match status" value="1"/>
</dbReference>
<keyword evidence="4" id="KW-1185">Reference proteome</keyword>
<dbReference type="Pfam" id="PF01494">
    <property type="entry name" value="FAD_binding_3"/>
    <property type="match status" value="1"/>
</dbReference>
<dbReference type="EMBL" id="CP001037">
    <property type="protein sequence ID" value="ACC80703.1"/>
    <property type="molecule type" value="Genomic_DNA"/>
</dbReference>
<evidence type="ECO:0000313" key="4">
    <source>
        <dbReference type="Proteomes" id="UP000001191"/>
    </source>
</evidence>
<reference evidence="4" key="1">
    <citation type="submission" date="2008-04" db="EMBL/GenBank/DDBJ databases">
        <title>Complete sequence of chromosome of Nostoc punctiforme ATCC 29133.</title>
        <authorList>
            <consortium name="US DOE Joint Genome Institute"/>
            <person name="Copeland A."/>
            <person name="Lucas S."/>
            <person name="Lapidus A."/>
            <person name="Glavina del Rio T."/>
            <person name="Dalin E."/>
            <person name="Tice H."/>
            <person name="Pitluck S."/>
            <person name="Chain P."/>
            <person name="Malfatti S."/>
            <person name="Shin M."/>
            <person name="Vergez L."/>
            <person name="Schmutz J."/>
            <person name="Larimer F."/>
            <person name="Land M."/>
            <person name="Hauser L."/>
            <person name="Kyrpides N."/>
            <person name="Kim E."/>
            <person name="Meeks J.C."/>
            <person name="Elhai J."/>
            <person name="Campbell E.L."/>
            <person name="Thiel T."/>
            <person name="Longmire J."/>
            <person name="Potts M."/>
            <person name="Atlas R."/>
        </authorList>
    </citation>
    <scope>NUCLEOTIDE SEQUENCE [LARGE SCALE GENOMIC DNA]</scope>
    <source>
        <strain evidence="4">ATCC 29133 / PCC 73102</strain>
    </source>
</reference>
<dbReference type="eggNOG" id="COG0654">
    <property type="taxonomic scope" value="Bacteria"/>
</dbReference>
<gene>
    <name evidence="3" type="ordered locus">Npun_R2084</name>
</gene>
<dbReference type="Gene3D" id="3.50.50.60">
    <property type="entry name" value="FAD/NAD(P)-binding domain"/>
    <property type="match status" value="2"/>
</dbReference>
<dbReference type="SUPFAM" id="SSF51905">
    <property type="entry name" value="FAD/NAD(P)-binding domain"/>
    <property type="match status" value="1"/>
</dbReference>
<dbReference type="AlphaFoldDB" id="B2J543"/>
<sequence>MRTIDTDVCIVGGGPSGLTLALELVRRNLNVVVLEQAKAYTRSFRGESISPDSVYILDKLGIMEGFGEHDVLYTRQLELFENNQRVLHINLSDFKYDFKYPIDVPQPVMLEALIQKASQYEGFTILRGANCTELIEDGEAIVGVKCKTEDDQLTINAHLTVGSDGRYSKTRDMAKCKYVKRMLERDFMWFKVPIPEHWKQKLSYRVKIDRDSHAVVIPSYPNLLRVGFNIPKGGIQKIKAQGIQYLHEKIAQIEPDLAEGAKKSITSWSDTTILDIFMTVVPQWYREGFVLIGDAAHTLSPILGQGVNHAIFDAVTLAPFVAKALTENPGSPVKASVLKEFQAIREKDLRPIRNMQLRQEKMLTLSTNLTVSLRTIFYRLFNSSGWLKAKMWQPVYYKHQARDFVG</sequence>
<dbReference type="GO" id="GO:0004497">
    <property type="term" value="F:monooxygenase activity"/>
    <property type="evidence" value="ECO:0007669"/>
    <property type="project" value="UniProtKB-KW"/>
</dbReference>
<keyword evidence="3" id="KW-0503">Monooxygenase</keyword>
<dbReference type="KEGG" id="npu:Npun_R2084"/>
<evidence type="ECO:0000256" key="1">
    <source>
        <dbReference type="ARBA" id="ARBA00023002"/>
    </source>
</evidence>
<dbReference type="HOGENOM" id="CLU_033626_1_1_3"/>
<name>B2J543_NOSP7</name>
<dbReference type="PANTHER" id="PTHR43476:SF5">
    <property type="entry name" value="FAD-DEPENDENT MONOOXYGENASE"/>
    <property type="match status" value="1"/>
</dbReference>
<organism evidence="3 4">
    <name type="scientific">Nostoc punctiforme (strain ATCC 29133 / PCC 73102)</name>
    <dbReference type="NCBI Taxonomy" id="63737"/>
    <lineage>
        <taxon>Bacteria</taxon>
        <taxon>Bacillati</taxon>
        <taxon>Cyanobacteriota</taxon>
        <taxon>Cyanophyceae</taxon>
        <taxon>Nostocales</taxon>
        <taxon>Nostocaceae</taxon>
        <taxon>Nostoc</taxon>
    </lineage>
</organism>
<dbReference type="InterPro" id="IPR002938">
    <property type="entry name" value="FAD-bd"/>
</dbReference>
<dbReference type="RefSeq" id="WP_012408708.1">
    <property type="nucleotide sequence ID" value="NC_010628.1"/>
</dbReference>
<protein>
    <submittedName>
        <fullName evidence="3">Monooxygenase, FAD-binding</fullName>
    </submittedName>
</protein>
<dbReference type="InterPro" id="IPR036188">
    <property type="entry name" value="FAD/NAD-bd_sf"/>
</dbReference>
<evidence type="ECO:0000259" key="2">
    <source>
        <dbReference type="Pfam" id="PF01494"/>
    </source>
</evidence>
<dbReference type="STRING" id="63737.Npun_R2084"/>
<keyword evidence="1" id="KW-0560">Oxidoreductase</keyword>
<evidence type="ECO:0000313" key="3">
    <source>
        <dbReference type="EMBL" id="ACC80703.1"/>
    </source>
</evidence>
<dbReference type="EnsemblBacteria" id="ACC80703">
    <property type="protein sequence ID" value="ACC80703"/>
    <property type="gene ID" value="Npun_R2084"/>
</dbReference>
<dbReference type="InterPro" id="IPR050631">
    <property type="entry name" value="PheA/TfdB_FAD_monoxygenase"/>
</dbReference>